<dbReference type="OrthoDB" id="357991at2"/>
<accession>A0A1I4PYM7</accession>
<dbReference type="PROSITE" id="PS51257">
    <property type="entry name" value="PROKAR_LIPOPROTEIN"/>
    <property type="match status" value="1"/>
</dbReference>
<keyword evidence="1" id="KW-0031">Aminopeptidase</keyword>
<keyword evidence="1" id="KW-0378">Hydrolase</keyword>
<proteinExistence type="predicted"/>
<gene>
    <name evidence="1" type="ORF">SAMN02982985_03679</name>
</gene>
<dbReference type="EMBL" id="FOTW01000017">
    <property type="protein sequence ID" value="SFM32475.1"/>
    <property type="molecule type" value="Genomic_DNA"/>
</dbReference>
<evidence type="ECO:0000313" key="1">
    <source>
        <dbReference type="EMBL" id="SFM32475.1"/>
    </source>
</evidence>
<dbReference type="InterPro" id="IPR014553">
    <property type="entry name" value="Aminopept"/>
</dbReference>
<evidence type="ECO:0000313" key="2">
    <source>
        <dbReference type="Proteomes" id="UP000199470"/>
    </source>
</evidence>
<protein>
    <submittedName>
        <fullName evidence="1">Predicted aminopeptidase</fullName>
    </submittedName>
</protein>
<reference evidence="1 2" key="1">
    <citation type="submission" date="2016-10" db="EMBL/GenBank/DDBJ databases">
        <authorList>
            <person name="de Groot N.N."/>
        </authorList>
    </citation>
    <scope>NUCLEOTIDE SEQUENCE [LARGE SCALE GENOMIC DNA]</scope>
    <source>
        <strain evidence="1 2">ATCC 43154</strain>
    </source>
</reference>
<organism evidence="1 2">
    <name type="scientific">Rugamonas rubra</name>
    <dbReference type="NCBI Taxonomy" id="758825"/>
    <lineage>
        <taxon>Bacteria</taxon>
        <taxon>Pseudomonadati</taxon>
        <taxon>Pseudomonadota</taxon>
        <taxon>Betaproteobacteria</taxon>
        <taxon>Burkholderiales</taxon>
        <taxon>Oxalobacteraceae</taxon>
        <taxon>Telluria group</taxon>
        <taxon>Rugamonas</taxon>
    </lineage>
</organism>
<dbReference type="GO" id="GO:0004177">
    <property type="term" value="F:aminopeptidase activity"/>
    <property type="evidence" value="ECO:0007669"/>
    <property type="project" value="UniProtKB-KW"/>
</dbReference>
<dbReference type="Pfam" id="PF10023">
    <property type="entry name" value="Aminopep"/>
    <property type="match status" value="1"/>
</dbReference>
<dbReference type="RefSeq" id="WP_093389149.1">
    <property type="nucleotide sequence ID" value="NZ_FOTW01000017.1"/>
</dbReference>
<keyword evidence="1" id="KW-0645">Protease</keyword>
<dbReference type="STRING" id="758825.SAMN02982985_03679"/>
<dbReference type="Proteomes" id="UP000199470">
    <property type="component" value="Unassembled WGS sequence"/>
</dbReference>
<dbReference type="AlphaFoldDB" id="A0A1I4PYM7"/>
<name>A0A1I4PYM7_9BURK</name>
<dbReference type="PIRSF" id="PIRSF029285">
    <property type="entry name" value="Aminopept"/>
    <property type="match status" value="1"/>
</dbReference>
<sequence>MRQLVRQIVRARYWLAAGCVALLLAGCAQLKYYMQAAQGQYALWSDARPIEDWLGDPATDPQLKARLEKAMLIRRFAVKQLALPDNASYKNYAPLTRPFVLWNVVATPELSLRPIQWCFPIAGCVSYRGYYSKDDAQAYAAELRAEGNDAQVGGVPAYSTLGWFSDPLLSTFINYSDAELARMVFHELAHQVVYVAGDSQFNEAFATAVEEAGVQRWLELYGTDAMRDAYTRYNLRRLDFLALLVKHRKALAANYARKASDRHKREEKARVFAALKADYQKLKTSWGGYAGYDRWFAEPLTNAHLSSVATYNDFLPGFRLLLEKERTFVRFYAAVQQMANLDAGQRRQQLQELNHLAALKAQSEAAAIAAAAAAAEAAAQAAAAAPAEGIVDGFGCCGAANKLP</sequence>
<keyword evidence="2" id="KW-1185">Reference proteome</keyword>